<evidence type="ECO:0000313" key="1">
    <source>
        <dbReference type="EMBL" id="GJN37031.1"/>
    </source>
</evidence>
<keyword evidence="2" id="KW-1185">Reference proteome</keyword>
<sequence>MMSSRRRWRVRPPRDCIWPWPCRPGAKAAPPAPVAPNAAAERRRWRVYALLDAADLARGRAVRWCESALGMLRSDGDMREARLLLCAALAAGIHRPTVYRAWTAMEADHTGDAHAARARLHQEDNEEEEEDVGGFWCRYIAFELGHSGTARTRAVAEHAVAVCPRDPAVHAGYARAELRLGRADRARAVVARALKCLDDDGDREWLVDEVKRYGNAMRRRRRRLCQ</sequence>
<gene>
    <name evidence="1" type="primary">gb25949</name>
    <name evidence="1" type="ORF">PR202_gb25949</name>
</gene>
<dbReference type="Gene3D" id="1.25.40.10">
    <property type="entry name" value="Tetratricopeptide repeat domain"/>
    <property type="match status" value="1"/>
</dbReference>
<comment type="caution">
    <text evidence="1">The sequence shown here is derived from an EMBL/GenBank/DDBJ whole genome shotgun (WGS) entry which is preliminary data.</text>
</comment>
<dbReference type="SUPFAM" id="SSF48452">
    <property type="entry name" value="TPR-like"/>
    <property type="match status" value="1"/>
</dbReference>
<organism evidence="1 2">
    <name type="scientific">Eleusine coracana subsp. coracana</name>
    <dbReference type="NCBI Taxonomy" id="191504"/>
    <lineage>
        <taxon>Eukaryota</taxon>
        <taxon>Viridiplantae</taxon>
        <taxon>Streptophyta</taxon>
        <taxon>Embryophyta</taxon>
        <taxon>Tracheophyta</taxon>
        <taxon>Spermatophyta</taxon>
        <taxon>Magnoliopsida</taxon>
        <taxon>Liliopsida</taxon>
        <taxon>Poales</taxon>
        <taxon>Poaceae</taxon>
        <taxon>PACMAD clade</taxon>
        <taxon>Chloridoideae</taxon>
        <taxon>Cynodonteae</taxon>
        <taxon>Eleusininae</taxon>
        <taxon>Eleusine</taxon>
    </lineage>
</organism>
<proteinExistence type="predicted"/>
<name>A0AAV5FPY1_ELECO</name>
<dbReference type="AlphaFoldDB" id="A0AAV5FPY1"/>
<dbReference type="Proteomes" id="UP001054889">
    <property type="component" value="Unassembled WGS sequence"/>
</dbReference>
<accession>A0AAV5FPY1</accession>
<reference evidence="1" key="1">
    <citation type="journal article" date="2018" name="DNA Res.">
        <title>Multiple hybrid de novo genome assembly of finger millet, an orphan allotetraploid crop.</title>
        <authorList>
            <person name="Hatakeyama M."/>
            <person name="Aluri S."/>
            <person name="Balachadran M.T."/>
            <person name="Sivarajan S.R."/>
            <person name="Patrignani A."/>
            <person name="Gruter S."/>
            <person name="Poveda L."/>
            <person name="Shimizu-Inatsugi R."/>
            <person name="Baeten J."/>
            <person name="Francoijs K.J."/>
            <person name="Nataraja K.N."/>
            <person name="Reddy Y.A.N."/>
            <person name="Phadnis S."/>
            <person name="Ravikumar R.L."/>
            <person name="Schlapbach R."/>
            <person name="Sreeman S.M."/>
            <person name="Shimizu K.K."/>
        </authorList>
    </citation>
    <scope>NUCLEOTIDE SEQUENCE</scope>
</reference>
<evidence type="ECO:0000313" key="2">
    <source>
        <dbReference type="Proteomes" id="UP001054889"/>
    </source>
</evidence>
<dbReference type="EMBL" id="BQKI01000092">
    <property type="protein sequence ID" value="GJN37031.1"/>
    <property type="molecule type" value="Genomic_DNA"/>
</dbReference>
<protein>
    <submittedName>
        <fullName evidence="1">Uncharacterized protein</fullName>
    </submittedName>
</protein>
<dbReference type="InterPro" id="IPR011990">
    <property type="entry name" value="TPR-like_helical_dom_sf"/>
</dbReference>
<reference evidence="1" key="2">
    <citation type="submission" date="2021-12" db="EMBL/GenBank/DDBJ databases">
        <title>Resequencing data analysis of finger millet.</title>
        <authorList>
            <person name="Hatakeyama M."/>
            <person name="Aluri S."/>
            <person name="Balachadran M.T."/>
            <person name="Sivarajan S.R."/>
            <person name="Poveda L."/>
            <person name="Shimizu-Inatsugi R."/>
            <person name="Schlapbach R."/>
            <person name="Sreeman S.M."/>
            <person name="Shimizu K.K."/>
        </authorList>
    </citation>
    <scope>NUCLEOTIDE SEQUENCE</scope>
</reference>